<name>A0A0C2ZT49_9AGAM</name>
<evidence type="ECO:0000313" key="1">
    <source>
        <dbReference type="EMBL" id="KIM64688.1"/>
    </source>
</evidence>
<dbReference type="InParanoid" id="A0A0C2ZT49"/>
<gene>
    <name evidence="1" type="ORF">SCLCIDRAFT_614644</name>
</gene>
<dbReference type="HOGENOM" id="CLU_2159898_0_0_1"/>
<reference evidence="2" key="2">
    <citation type="submission" date="2015-01" db="EMBL/GenBank/DDBJ databases">
        <title>Evolutionary Origins and Diversification of the Mycorrhizal Mutualists.</title>
        <authorList>
            <consortium name="DOE Joint Genome Institute"/>
            <consortium name="Mycorrhizal Genomics Consortium"/>
            <person name="Kohler A."/>
            <person name="Kuo A."/>
            <person name="Nagy L.G."/>
            <person name="Floudas D."/>
            <person name="Copeland A."/>
            <person name="Barry K.W."/>
            <person name="Cichocki N."/>
            <person name="Veneault-Fourrey C."/>
            <person name="LaButti K."/>
            <person name="Lindquist E.A."/>
            <person name="Lipzen A."/>
            <person name="Lundell T."/>
            <person name="Morin E."/>
            <person name="Murat C."/>
            <person name="Riley R."/>
            <person name="Ohm R."/>
            <person name="Sun H."/>
            <person name="Tunlid A."/>
            <person name="Henrissat B."/>
            <person name="Grigoriev I.V."/>
            <person name="Hibbett D.S."/>
            <person name="Martin F."/>
        </authorList>
    </citation>
    <scope>NUCLEOTIDE SEQUENCE [LARGE SCALE GENOMIC DNA]</scope>
    <source>
        <strain evidence="2">Foug A</strain>
    </source>
</reference>
<sequence>MHSTVVTARCTGVSVIKCVLICTMAQQTSSPQNITYVVTSRQLRFPWSDPTIHQPIVVGLESLSVARAIVLPRWNQRLVLRQFLDVQYLAAVQTDARAPYSYADLSISRPS</sequence>
<dbReference type="AlphaFoldDB" id="A0A0C2ZT49"/>
<evidence type="ECO:0000313" key="2">
    <source>
        <dbReference type="Proteomes" id="UP000053989"/>
    </source>
</evidence>
<reference evidence="1 2" key="1">
    <citation type="submission" date="2014-04" db="EMBL/GenBank/DDBJ databases">
        <authorList>
            <consortium name="DOE Joint Genome Institute"/>
            <person name="Kuo A."/>
            <person name="Kohler A."/>
            <person name="Nagy L.G."/>
            <person name="Floudas D."/>
            <person name="Copeland A."/>
            <person name="Barry K.W."/>
            <person name="Cichocki N."/>
            <person name="Veneault-Fourrey C."/>
            <person name="LaButti K."/>
            <person name="Lindquist E.A."/>
            <person name="Lipzen A."/>
            <person name="Lundell T."/>
            <person name="Morin E."/>
            <person name="Murat C."/>
            <person name="Sun H."/>
            <person name="Tunlid A."/>
            <person name="Henrissat B."/>
            <person name="Grigoriev I.V."/>
            <person name="Hibbett D.S."/>
            <person name="Martin F."/>
            <person name="Nordberg H.P."/>
            <person name="Cantor M.N."/>
            <person name="Hua S.X."/>
        </authorList>
    </citation>
    <scope>NUCLEOTIDE SEQUENCE [LARGE SCALE GENOMIC DNA]</scope>
    <source>
        <strain evidence="1 2">Foug A</strain>
    </source>
</reference>
<protein>
    <submittedName>
        <fullName evidence="1">Uncharacterized protein</fullName>
    </submittedName>
</protein>
<organism evidence="1 2">
    <name type="scientific">Scleroderma citrinum Foug A</name>
    <dbReference type="NCBI Taxonomy" id="1036808"/>
    <lineage>
        <taxon>Eukaryota</taxon>
        <taxon>Fungi</taxon>
        <taxon>Dikarya</taxon>
        <taxon>Basidiomycota</taxon>
        <taxon>Agaricomycotina</taxon>
        <taxon>Agaricomycetes</taxon>
        <taxon>Agaricomycetidae</taxon>
        <taxon>Boletales</taxon>
        <taxon>Sclerodermatineae</taxon>
        <taxon>Sclerodermataceae</taxon>
        <taxon>Scleroderma</taxon>
    </lineage>
</organism>
<dbReference type="EMBL" id="KN822027">
    <property type="protein sequence ID" value="KIM64688.1"/>
    <property type="molecule type" value="Genomic_DNA"/>
</dbReference>
<accession>A0A0C2ZT49</accession>
<dbReference type="Proteomes" id="UP000053989">
    <property type="component" value="Unassembled WGS sequence"/>
</dbReference>
<proteinExistence type="predicted"/>
<keyword evidence="2" id="KW-1185">Reference proteome</keyword>